<gene>
    <name evidence="6" type="ORF">LCGC14_0690940</name>
</gene>
<protein>
    <recommendedName>
        <fullName evidence="7">NADH:ubiquinone oxidoreductase subunit 1 (Chain H)</fullName>
    </recommendedName>
</protein>
<feature type="transmembrane region" description="Helical" evidence="5">
    <location>
        <begin position="225"/>
        <end position="245"/>
    </location>
</feature>
<dbReference type="PANTHER" id="PTHR11432">
    <property type="entry name" value="NADH DEHYDROGENASE SUBUNIT 1"/>
    <property type="match status" value="1"/>
</dbReference>
<evidence type="ECO:0000313" key="6">
    <source>
        <dbReference type="EMBL" id="KKN44652.1"/>
    </source>
</evidence>
<feature type="transmembrane region" description="Helical" evidence="5">
    <location>
        <begin position="131"/>
        <end position="153"/>
    </location>
</feature>
<name>A0A0F9R5T4_9ZZZZ</name>
<keyword evidence="3 5" id="KW-1133">Transmembrane helix</keyword>
<feature type="transmembrane region" description="Helical" evidence="5">
    <location>
        <begin position="283"/>
        <end position="304"/>
    </location>
</feature>
<dbReference type="GO" id="GO:0009060">
    <property type="term" value="P:aerobic respiration"/>
    <property type="evidence" value="ECO:0007669"/>
    <property type="project" value="TreeGrafter"/>
</dbReference>
<dbReference type="Pfam" id="PF00146">
    <property type="entry name" value="NADHdh"/>
    <property type="match status" value="1"/>
</dbReference>
<reference evidence="6" key="1">
    <citation type="journal article" date="2015" name="Nature">
        <title>Complex archaea that bridge the gap between prokaryotes and eukaryotes.</title>
        <authorList>
            <person name="Spang A."/>
            <person name="Saw J.H."/>
            <person name="Jorgensen S.L."/>
            <person name="Zaremba-Niedzwiedzka K."/>
            <person name="Martijn J."/>
            <person name="Lind A.E."/>
            <person name="van Eijk R."/>
            <person name="Schleper C."/>
            <person name="Guy L."/>
            <person name="Ettema T.J."/>
        </authorList>
    </citation>
    <scope>NUCLEOTIDE SEQUENCE</scope>
</reference>
<dbReference type="EMBL" id="LAZR01001438">
    <property type="protein sequence ID" value="KKN44652.1"/>
    <property type="molecule type" value="Genomic_DNA"/>
</dbReference>
<evidence type="ECO:0000256" key="2">
    <source>
        <dbReference type="ARBA" id="ARBA00022692"/>
    </source>
</evidence>
<feature type="transmembrane region" description="Helical" evidence="5">
    <location>
        <begin position="65"/>
        <end position="88"/>
    </location>
</feature>
<sequence>MMIFVLAFGMLILFLTFGIWFAAVLDGVFSRRLSGQSAVGLLAPFHAAAVYLTQQRLRTEAPDQLNWFLSIAGYLSVAAIGLAVVPFGPDLAVIGLDTSVVFWGACESLIVVLIFLHGWSPNAPLSLIGAYRYVAIGLPIMLPSMFVLIAAAIPAQSLDLREIVASQETMWNVIRQPLGLPLFLLLGLSLTLRGPFDYADSEDLAGGTSAEDSGANRAGWQVARLAMLVGFSAVASTAFLGGYLGPVLPGFVWLVLKTLVVMATVIWLSHLLARMPVARMLGLIWKILLPISFLDLLWAGLVALA</sequence>
<organism evidence="6">
    <name type="scientific">marine sediment metagenome</name>
    <dbReference type="NCBI Taxonomy" id="412755"/>
    <lineage>
        <taxon>unclassified sequences</taxon>
        <taxon>metagenomes</taxon>
        <taxon>ecological metagenomes</taxon>
    </lineage>
</organism>
<keyword evidence="4 5" id="KW-0472">Membrane</keyword>
<evidence type="ECO:0000256" key="1">
    <source>
        <dbReference type="ARBA" id="ARBA00004141"/>
    </source>
</evidence>
<evidence type="ECO:0000256" key="4">
    <source>
        <dbReference type="ARBA" id="ARBA00023136"/>
    </source>
</evidence>
<feature type="transmembrane region" description="Helical" evidence="5">
    <location>
        <begin position="34"/>
        <end position="53"/>
    </location>
</feature>
<evidence type="ECO:0000256" key="3">
    <source>
        <dbReference type="ARBA" id="ARBA00022989"/>
    </source>
</evidence>
<comment type="subcellular location">
    <subcellularLocation>
        <location evidence="1">Membrane</location>
        <topology evidence="1">Multi-pass membrane protein</topology>
    </subcellularLocation>
</comment>
<feature type="transmembrane region" description="Helical" evidence="5">
    <location>
        <begin position="173"/>
        <end position="192"/>
    </location>
</feature>
<accession>A0A0F9R5T4</accession>
<comment type="caution">
    <text evidence="6">The sequence shown here is derived from an EMBL/GenBank/DDBJ whole genome shotgun (WGS) entry which is preliminary data.</text>
</comment>
<feature type="transmembrane region" description="Helical" evidence="5">
    <location>
        <begin position="251"/>
        <end position="271"/>
    </location>
</feature>
<feature type="transmembrane region" description="Helical" evidence="5">
    <location>
        <begin position="100"/>
        <end position="119"/>
    </location>
</feature>
<evidence type="ECO:0000256" key="5">
    <source>
        <dbReference type="SAM" id="Phobius"/>
    </source>
</evidence>
<proteinExistence type="predicted"/>
<dbReference type="InterPro" id="IPR001694">
    <property type="entry name" value="NADH_UbQ_OxRdtase_su1/FPO"/>
</dbReference>
<dbReference type="AlphaFoldDB" id="A0A0F9R5T4"/>
<dbReference type="PANTHER" id="PTHR11432:SF3">
    <property type="entry name" value="NADH-UBIQUINONE OXIDOREDUCTASE CHAIN 1"/>
    <property type="match status" value="1"/>
</dbReference>
<dbReference type="GO" id="GO:0003954">
    <property type="term" value="F:NADH dehydrogenase activity"/>
    <property type="evidence" value="ECO:0007669"/>
    <property type="project" value="TreeGrafter"/>
</dbReference>
<evidence type="ECO:0008006" key="7">
    <source>
        <dbReference type="Google" id="ProtNLM"/>
    </source>
</evidence>
<keyword evidence="2 5" id="KW-0812">Transmembrane</keyword>
<dbReference type="GO" id="GO:0016020">
    <property type="term" value="C:membrane"/>
    <property type="evidence" value="ECO:0007669"/>
    <property type="project" value="UniProtKB-SubCell"/>
</dbReference>